<dbReference type="SMART" id="SM00209">
    <property type="entry name" value="TSP1"/>
    <property type="match status" value="3"/>
</dbReference>
<evidence type="ECO:0000313" key="2">
    <source>
        <dbReference type="EMBL" id="KNC81610.1"/>
    </source>
</evidence>
<proteinExistence type="predicted"/>
<feature type="chain" id="PRO_5005538964" description="TSP C-terminal domain-containing protein" evidence="1">
    <location>
        <begin position="27"/>
        <end position="1432"/>
    </location>
</feature>
<dbReference type="GeneID" id="25906570"/>
<gene>
    <name evidence="2" type="ORF">SARC_06066</name>
</gene>
<keyword evidence="3" id="KW-1185">Reference proteome</keyword>
<sequence>MLIYLKSSAAVALVLVSTALLPTTRAGGLGGVAAGDSNCVSRIINFENAEDTLDCSNADNKKIPSSYGDEIGITFRITDHEHGSLTLDGETLRPQFERSGSQKGDGQSGFWGNAKGSHDSLVDSAESMDKYFLRTYALGSDALNNVFGYVPSLFISYTGDGTTSASGEIYDIDGNGYAEGHDSARLEEWTMIAYDSDMRELGRVVSPRGTVETIRSQHSTRVDAMGNSLRIDKSGQVSYDSTNWYWAINANNAVMFPEWPNCGSTKCAVNYIEIRYTGVYPADRPSSVALAFDNFAAFACLEHELEMPEPEEWSEWSKWDSCDVQDLERCGQEGYQRSTRTKNLADNEAAEELQSRKCGNWEPCPPCGHGEFGEWSECEFETCGSLGIKTRTKVSLPITNYCIPPAPITEEGTCQASTCCHLPIDFEDAIKDNSPVAIDRYLQDKYISFRSITTDCDVSDKAGIDSGACDVIAPGGAVSQPQFEASALQGNDGRSGFVGSASKGRDAVVDASVPLDNWFLRTYDLGSKTWDTQVGFVPTLLISYNTYTLAASGHIYDIDGSSWDSSKSSTRQEQWRITAWGYKDGEYVALKTIDSPRGNSNALRSYHATAKDAVGNPLRMKVRGGREIVSYDSANWEWKFNAATDEAWPQCEGDVPCAVSDITIAFIGQFPEGRPTSVGLAFDNFDAFGCSDPEAPTPPEPPVPCQMIEFTNGTECSTTACGTEGTYTDARELIRENNCFAPHNVQLTRQGSICLNDPCECTYTEFDEGVCSVNKDEDGCGAIGVYIKYREVKYPGSCPYLEDETVPGAEMELRRKEKLEQITTDACSAELCPCDIMPFEGEFECSVVECGLTGSLTRTTGYEKNTSCLANDTLYEEYHGVPPVFVEVSLETCFTPCNCTAGEWSDPVCSTEETTCGSVGVWYQTRLANPDDEDCIEDHVSTYREVENMDEVAEYNEKYGSCSAAPCCKLTEYSEPECSATECGITSNPNKGTLTSTRKIDTSVEGCINGDNINAEIEFTQTHGECTAPTCDCVPSEWSNWVCSADELDCGNTGTTSRQRTYTNIDECKMPEGALAKYIAIGEDNRAEETVPGPACATADCCAYSPWVETCEAATCGEPGRLVKRRTFDQGGNNDCAIPDNVEEELVETGGSCDLRMGDWTAWSECECGQESERFACYDPEALGGRRRQSEGGLQPFPESRQTRMCCECTVGTWSELAEVSACDQVKASDSESSTLVIACSRADDTSVTFTVGAESSTTVTEQPPANAQETLAELDELLSSPDLTVEEREQAEAQRNTLRAGVQCSTKCSDLGTQECTEDGLAPINYARERGVVDIVGEPQCPALKEACLCPCEATGDDNTALIAGLASAGAAVLLAAAGAVMYFTNSAGAAQATANSGDMFNDLQNQHNPMFENPTNVFYNENYAPGVAQA</sequence>
<dbReference type="Proteomes" id="UP000054560">
    <property type="component" value="Unassembled WGS sequence"/>
</dbReference>
<organism evidence="2 3">
    <name type="scientific">Sphaeroforma arctica JP610</name>
    <dbReference type="NCBI Taxonomy" id="667725"/>
    <lineage>
        <taxon>Eukaryota</taxon>
        <taxon>Ichthyosporea</taxon>
        <taxon>Ichthyophonida</taxon>
        <taxon>Sphaeroforma</taxon>
    </lineage>
</organism>
<evidence type="ECO:0000313" key="3">
    <source>
        <dbReference type="Proteomes" id="UP000054560"/>
    </source>
</evidence>
<dbReference type="EMBL" id="KQ242015">
    <property type="protein sequence ID" value="KNC81610.1"/>
    <property type="molecule type" value="Genomic_DNA"/>
</dbReference>
<reference evidence="2 3" key="1">
    <citation type="submission" date="2011-02" db="EMBL/GenBank/DDBJ databases">
        <title>The Genome Sequence of Sphaeroforma arctica JP610.</title>
        <authorList>
            <consortium name="The Broad Institute Genome Sequencing Platform"/>
            <person name="Russ C."/>
            <person name="Cuomo C."/>
            <person name="Young S.K."/>
            <person name="Zeng Q."/>
            <person name="Gargeya S."/>
            <person name="Alvarado L."/>
            <person name="Berlin A."/>
            <person name="Chapman S.B."/>
            <person name="Chen Z."/>
            <person name="Freedman E."/>
            <person name="Gellesch M."/>
            <person name="Goldberg J."/>
            <person name="Griggs A."/>
            <person name="Gujja S."/>
            <person name="Heilman E."/>
            <person name="Heiman D."/>
            <person name="Howarth C."/>
            <person name="Mehta T."/>
            <person name="Neiman D."/>
            <person name="Pearson M."/>
            <person name="Roberts A."/>
            <person name="Saif S."/>
            <person name="Shea T."/>
            <person name="Shenoy N."/>
            <person name="Sisk P."/>
            <person name="Stolte C."/>
            <person name="Sykes S."/>
            <person name="White J."/>
            <person name="Yandava C."/>
            <person name="Burger G."/>
            <person name="Gray M.W."/>
            <person name="Holland P.W.H."/>
            <person name="King N."/>
            <person name="Lang F.B.F."/>
            <person name="Roger A.J."/>
            <person name="Ruiz-Trillo I."/>
            <person name="Haas B."/>
            <person name="Nusbaum C."/>
            <person name="Birren B."/>
        </authorList>
    </citation>
    <scope>NUCLEOTIDE SEQUENCE [LARGE SCALE GENOMIC DNA]</scope>
    <source>
        <strain evidence="2 3">JP610</strain>
    </source>
</reference>
<accession>A0A0L0FXR0</accession>
<feature type="signal peptide" evidence="1">
    <location>
        <begin position="1"/>
        <end position="26"/>
    </location>
</feature>
<keyword evidence="1" id="KW-0732">Signal</keyword>
<evidence type="ECO:0008006" key="4">
    <source>
        <dbReference type="Google" id="ProtNLM"/>
    </source>
</evidence>
<dbReference type="InterPro" id="IPR000884">
    <property type="entry name" value="TSP1_rpt"/>
</dbReference>
<dbReference type="RefSeq" id="XP_014155512.1">
    <property type="nucleotide sequence ID" value="XM_014300037.1"/>
</dbReference>
<dbReference type="OrthoDB" id="5814848at2759"/>
<protein>
    <recommendedName>
        <fullName evidence="4">TSP C-terminal domain-containing protein</fullName>
    </recommendedName>
</protein>
<name>A0A0L0FXR0_9EUKA</name>
<evidence type="ECO:0000256" key="1">
    <source>
        <dbReference type="SAM" id="SignalP"/>
    </source>
</evidence>
<dbReference type="STRING" id="667725.A0A0L0FXR0"/>